<keyword evidence="10" id="KW-1185">Reference proteome</keyword>
<feature type="transmembrane region" description="Helical" evidence="7">
    <location>
        <begin position="317"/>
        <end position="335"/>
    </location>
</feature>
<dbReference type="AlphaFoldDB" id="D2AYB4"/>
<keyword evidence="2" id="KW-0813">Transport</keyword>
<dbReference type="GO" id="GO:0005886">
    <property type="term" value="C:plasma membrane"/>
    <property type="evidence" value="ECO:0007669"/>
    <property type="project" value="UniProtKB-SubCell"/>
</dbReference>
<evidence type="ECO:0000256" key="5">
    <source>
        <dbReference type="ARBA" id="ARBA00022989"/>
    </source>
</evidence>
<feature type="transmembrane region" description="Helical" evidence="7">
    <location>
        <begin position="180"/>
        <end position="200"/>
    </location>
</feature>
<comment type="subcellular location">
    <subcellularLocation>
        <location evidence="1">Cell membrane</location>
        <topology evidence="1">Multi-pass membrane protein</topology>
    </subcellularLocation>
</comment>
<keyword evidence="6 7" id="KW-0472">Membrane</keyword>
<dbReference type="EMBL" id="CP001814">
    <property type="protein sequence ID" value="ACZ87124.1"/>
    <property type="molecule type" value="Genomic_DNA"/>
</dbReference>
<name>D2AYB4_STRRD</name>
<keyword evidence="4 7" id="KW-0812">Transmembrane</keyword>
<accession>D2AYB4</accession>
<proteinExistence type="predicted"/>
<dbReference type="Gene3D" id="1.20.1250.20">
    <property type="entry name" value="MFS general substrate transporter like domains"/>
    <property type="match status" value="1"/>
</dbReference>
<evidence type="ECO:0000256" key="6">
    <source>
        <dbReference type="ARBA" id="ARBA00023136"/>
    </source>
</evidence>
<reference evidence="9 10" key="1">
    <citation type="journal article" date="2010" name="Stand. Genomic Sci.">
        <title>Complete genome sequence of Streptosporangium roseum type strain (NI 9100).</title>
        <authorList>
            <person name="Nolan M."/>
            <person name="Sikorski J."/>
            <person name="Jando M."/>
            <person name="Lucas S."/>
            <person name="Lapidus A."/>
            <person name="Glavina Del Rio T."/>
            <person name="Chen F."/>
            <person name="Tice H."/>
            <person name="Pitluck S."/>
            <person name="Cheng J.F."/>
            <person name="Chertkov O."/>
            <person name="Sims D."/>
            <person name="Meincke L."/>
            <person name="Brettin T."/>
            <person name="Han C."/>
            <person name="Detter J.C."/>
            <person name="Bruce D."/>
            <person name="Goodwin L."/>
            <person name="Land M."/>
            <person name="Hauser L."/>
            <person name="Chang Y.J."/>
            <person name="Jeffries C.D."/>
            <person name="Ivanova N."/>
            <person name="Mavromatis K."/>
            <person name="Mikhailova N."/>
            <person name="Chen A."/>
            <person name="Palaniappan K."/>
            <person name="Chain P."/>
            <person name="Rohde M."/>
            <person name="Goker M."/>
            <person name="Bristow J."/>
            <person name="Eisen J.A."/>
            <person name="Markowitz V."/>
            <person name="Hugenholtz P."/>
            <person name="Kyrpides N.C."/>
            <person name="Klenk H.P."/>
        </authorList>
    </citation>
    <scope>NUCLEOTIDE SEQUENCE [LARGE SCALE GENOMIC DNA]</scope>
    <source>
        <strain evidence="10">ATCC 12428 / DSM 43021 / JCM 3005 / NI 9100</strain>
    </source>
</reference>
<feature type="transmembrane region" description="Helical" evidence="7">
    <location>
        <begin position="384"/>
        <end position="402"/>
    </location>
</feature>
<dbReference type="Pfam" id="PF05977">
    <property type="entry name" value="MFS_3"/>
    <property type="match status" value="1"/>
</dbReference>
<dbReference type="InterPro" id="IPR020846">
    <property type="entry name" value="MFS_dom"/>
</dbReference>
<dbReference type="GO" id="GO:0022857">
    <property type="term" value="F:transmembrane transporter activity"/>
    <property type="evidence" value="ECO:0007669"/>
    <property type="project" value="InterPro"/>
</dbReference>
<dbReference type="PANTHER" id="PTHR23513">
    <property type="entry name" value="INTEGRAL MEMBRANE EFFLUX PROTEIN-RELATED"/>
    <property type="match status" value="1"/>
</dbReference>
<evidence type="ECO:0000256" key="2">
    <source>
        <dbReference type="ARBA" id="ARBA00022448"/>
    </source>
</evidence>
<dbReference type="PROSITE" id="PS50850">
    <property type="entry name" value="MFS"/>
    <property type="match status" value="1"/>
</dbReference>
<gene>
    <name evidence="9" type="ordered locus">Sros_4222</name>
</gene>
<dbReference type="OrthoDB" id="145388at2"/>
<evidence type="ECO:0000313" key="10">
    <source>
        <dbReference type="Proteomes" id="UP000002029"/>
    </source>
</evidence>
<evidence type="ECO:0000256" key="3">
    <source>
        <dbReference type="ARBA" id="ARBA00022475"/>
    </source>
</evidence>
<dbReference type="KEGG" id="sro:Sros_4222"/>
<feature type="transmembrane region" description="Helical" evidence="7">
    <location>
        <begin position="230"/>
        <end position="250"/>
    </location>
</feature>
<dbReference type="CDD" id="cd06173">
    <property type="entry name" value="MFS_MefA_like"/>
    <property type="match status" value="1"/>
</dbReference>
<sequence>MLLHIRKTGVQKVAGLGRNFNTLWAATTVSNVGDGIAAAAAPLMVASVTDDPVLVGLAVFVQQLPWVLFSLVSGVFVDRLDRRRLIVVVNVLRGLVVGVLALAVWRDVATIPVIYAAGFLLGVCETLGDNASGTLVPMVVKSEDLPRANARMHAVFFAVNQFAAPPLGAALFVMAAALPFGINAATFVLAAVLISTLRGIRQSAPAERRSVRADIGEGMRWLWNHSAIRMLSLALCLMNVTLIAGFSILVLYSRDRLGLNEYGYGVLITASAAGSLVGVMVAPRLQARFSDSLLLRAGLVIETLTHVGLALATTVWVAGPVLIAFGVHSSIFGAVSVTLRQRAVPDELRGRVQSVYMMFAVGGSALGALAGGPIARWTGITGPFWASAVVMAVLTAVAWRFFGRRFVASGAVAPIDDDGSRDHPGERVALDR</sequence>
<evidence type="ECO:0000256" key="1">
    <source>
        <dbReference type="ARBA" id="ARBA00004651"/>
    </source>
</evidence>
<keyword evidence="5 7" id="KW-1133">Transmembrane helix</keyword>
<feature type="transmembrane region" description="Helical" evidence="7">
    <location>
        <begin position="293"/>
        <end position="311"/>
    </location>
</feature>
<dbReference type="InterPro" id="IPR010290">
    <property type="entry name" value="TM_effector"/>
</dbReference>
<dbReference type="Proteomes" id="UP000002029">
    <property type="component" value="Chromosome"/>
</dbReference>
<evidence type="ECO:0000313" key="9">
    <source>
        <dbReference type="EMBL" id="ACZ87124.1"/>
    </source>
</evidence>
<feature type="transmembrane region" description="Helical" evidence="7">
    <location>
        <begin position="53"/>
        <end position="77"/>
    </location>
</feature>
<organism evidence="9 10">
    <name type="scientific">Streptosporangium roseum (strain ATCC 12428 / DSM 43021 / JCM 3005 / KCTC 9067 / NCIMB 10171 / NRRL 2505 / NI 9100)</name>
    <dbReference type="NCBI Taxonomy" id="479432"/>
    <lineage>
        <taxon>Bacteria</taxon>
        <taxon>Bacillati</taxon>
        <taxon>Actinomycetota</taxon>
        <taxon>Actinomycetes</taxon>
        <taxon>Streptosporangiales</taxon>
        <taxon>Streptosporangiaceae</taxon>
        <taxon>Streptosporangium</taxon>
    </lineage>
</organism>
<feature type="domain" description="Major facilitator superfamily (MFS) profile" evidence="8">
    <location>
        <begin position="19"/>
        <end position="406"/>
    </location>
</feature>
<dbReference type="HOGENOM" id="CLU_034180_13_0_11"/>
<evidence type="ECO:0000259" key="8">
    <source>
        <dbReference type="PROSITE" id="PS50850"/>
    </source>
</evidence>
<dbReference type="InterPro" id="IPR036259">
    <property type="entry name" value="MFS_trans_sf"/>
</dbReference>
<feature type="transmembrane region" description="Helical" evidence="7">
    <location>
        <begin position="84"/>
        <end position="105"/>
    </location>
</feature>
<keyword evidence="3" id="KW-1003">Cell membrane</keyword>
<dbReference type="STRING" id="479432.Sros_4222"/>
<evidence type="ECO:0000256" key="4">
    <source>
        <dbReference type="ARBA" id="ARBA00022692"/>
    </source>
</evidence>
<evidence type="ECO:0000256" key="7">
    <source>
        <dbReference type="SAM" id="Phobius"/>
    </source>
</evidence>
<protein>
    <submittedName>
        <fullName evidence="9">Major facilitator transporter</fullName>
    </submittedName>
</protein>
<dbReference type="PANTHER" id="PTHR23513:SF6">
    <property type="entry name" value="MAJOR FACILITATOR SUPERFAMILY ASSOCIATED DOMAIN-CONTAINING PROTEIN"/>
    <property type="match status" value="1"/>
</dbReference>
<dbReference type="SUPFAM" id="SSF103473">
    <property type="entry name" value="MFS general substrate transporter"/>
    <property type="match status" value="1"/>
</dbReference>
<dbReference type="eggNOG" id="COG0738">
    <property type="taxonomic scope" value="Bacteria"/>
</dbReference>
<feature type="transmembrane region" description="Helical" evidence="7">
    <location>
        <begin position="262"/>
        <end position="281"/>
    </location>
</feature>
<feature type="transmembrane region" description="Helical" evidence="7">
    <location>
        <begin position="355"/>
        <end position="378"/>
    </location>
</feature>